<gene>
    <name evidence="2" type="ORF">GGX14DRAFT_696440</name>
</gene>
<protein>
    <submittedName>
        <fullName evidence="2">Uncharacterized protein</fullName>
    </submittedName>
</protein>
<evidence type="ECO:0000256" key="1">
    <source>
        <dbReference type="SAM" id="MobiDB-lite"/>
    </source>
</evidence>
<keyword evidence="3" id="KW-1185">Reference proteome</keyword>
<feature type="compositionally biased region" description="Low complexity" evidence="1">
    <location>
        <begin position="1"/>
        <end position="27"/>
    </location>
</feature>
<dbReference type="Proteomes" id="UP001219525">
    <property type="component" value="Unassembled WGS sequence"/>
</dbReference>
<name>A0AAD6VQ07_9AGAR</name>
<feature type="compositionally biased region" description="Basic and acidic residues" evidence="1">
    <location>
        <begin position="61"/>
        <end position="87"/>
    </location>
</feature>
<evidence type="ECO:0000313" key="3">
    <source>
        <dbReference type="Proteomes" id="UP001219525"/>
    </source>
</evidence>
<dbReference type="EMBL" id="JARJCW010000016">
    <property type="protein sequence ID" value="KAJ7216050.1"/>
    <property type="molecule type" value="Genomic_DNA"/>
</dbReference>
<feature type="region of interest" description="Disordered" evidence="1">
    <location>
        <begin position="1"/>
        <end position="104"/>
    </location>
</feature>
<dbReference type="AlphaFoldDB" id="A0AAD6VQ07"/>
<sequence length="104" mass="10664">MSSASASESHPAAAASATASSAEAVHANTQSAETQDQPPVEEHKKHGLGGFIEKLTHPLHHHEDKGKQSVDHAHAHDHEHAVPEKPSDGSGHLAPGGSALGGIM</sequence>
<accession>A0AAD6VQ07</accession>
<organism evidence="2 3">
    <name type="scientific">Mycena pura</name>
    <dbReference type="NCBI Taxonomy" id="153505"/>
    <lineage>
        <taxon>Eukaryota</taxon>
        <taxon>Fungi</taxon>
        <taxon>Dikarya</taxon>
        <taxon>Basidiomycota</taxon>
        <taxon>Agaricomycotina</taxon>
        <taxon>Agaricomycetes</taxon>
        <taxon>Agaricomycetidae</taxon>
        <taxon>Agaricales</taxon>
        <taxon>Marasmiineae</taxon>
        <taxon>Mycenaceae</taxon>
        <taxon>Mycena</taxon>
    </lineage>
</organism>
<evidence type="ECO:0000313" key="2">
    <source>
        <dbReference type="EMBL" id="KAJ7216050.1"/>
    </source>
</evidence>
<comment type="caution">
    <text evidence="2">The sequence shown here is derived from an EMBL/GenBank/DDBJ whole genome shotgun (WGS) entry which is preliminary data.</text>
</comment>
<proteinExistence type="predicted"/>
<feature type="compositionally biased region" description="Polar residues" evidence="1">
    <location>
        <begin position="28"/>
        <end position="37"/>
    </location>
</feature>
<reference evidence="2" key="1">
    <citation type="submission" date="2023-03" db="EMBL/GenBank/DDBJ databases">
        <title>Massive genome expansion in bonnet fungi (Mycena s.s.) driven by repeated elements and novel gene families across ecological guilds.</title>
        <authorList>
            <consortium name="Lawrence Berkeley National Laboratory"/>
            <person name="Harder C.B."/>
            <person name="Miyauchi S."/>
            <person name="Viragh M."/>
            <person name="Kuo A."/>
            <person name="Thoen E."/>
            <person name="Andreopoulos B."/>
            <person name="Lu D."/>
            <person name="Skrede I."/>
            <person name="Drula E."/>
            <person name="Henrissat B."/>
            <person name="Morin E."/>
            <person name="Kohler A."/>
            <person name="Barry K."/>
            <person name="LaButti K."/>
            <person name="Morin E."/>
            <person name="Salamov A."/>
            <person name="Lipzen A."/>
            <person name="Mereny Z."/>
            <person name="Hegedus B."/>
            <person name="Baldrian P."/>
            <person name="Stursova M."/>
            <person name="Weitz H."/>
            <person name="Taylor A."/>
            <person name="Grigoriev I.V."/>
            <person name="Nagy L.G."/>
            <person name="Martin F."/>
            <person name="Kauserud H."/>
        </authorList>
    </citation>
    <scope>NUCLEOTIDE SEQUENCE</scope>
    <source>
        <strain evidence="2">9144</strain>
    </source>
</reference>